<reference evidence="1 2" key="1">
    <citation type="journal article" date="2011" name="J. Bacteriol.">
        <title>Whole genome sequence of the rifamycin B-producing strain Amycolatopsis mediterranei S699.</title>
        <authorList>
            <person name="Verma M."/>
            <person name="Kaur J."/>
            <person name="Kumar M."/>
            <person name="Kumari K."/>
            <person name="Saxena A."/>
            <person name="Anand S."/>
            <person name="Nigam A."/>
            <person name="Ravi V."/>
            <person name="Raghuvanshi S."/>
            <person name="Khurana P."/>
            <person name="Tyagi A.K."/>
            <person name="Khurana J.P."/>
            <person name="Lal R."/>
        </authorList>
    </citation>
    <scope>NUCLEOTIDE SEQUENCE [LARGE SCALE GENOMIC DNA]</scope>
    <source>
        <strain evidence="1 2">S699</strain>
    </source>
</reference>
<organism evidence="1 2">
    <name type="scientific">Amycolatopsis mediterranei (strain S699)</name>
    <name type="common">Nocardia mediterranei</name>
    <dbReference type="NCBI Taxonomy" id="713604"/>
    <lineage>
        <taxon>Bacteria</taxon>
        <taxon>Bacillati</taxon>
        <taxon>Actinomycetota</taxon>
        <taxon>Actinomycetes</taxon>
        <taxon>Pseudonocardiales</taxon>
        <taxon>Pseudonocardiaceae</taxon>
        <taxon>Amycolatopsis</taxon>
    </lineage>
</organism>
<dbReference type="AlphaFoldDB" id="A0A9R0UEC1"/>
<sequence>MFASWTECICSFAPPTAPPTPPLEAPNSSCSGVNDPRSPVTAAWPTVWATPSTAPRAPARMAASAICPPALWESPSVAPRPMDPEAAPTTPPTAPEIAASEVFDQSQSLRSPFAICRPWMPASMPRLIASFLRTSMPIFLRPCLSSFSSSSFATCLNPCCASFSSSCRNSICTVIRVAIWAGAIPAVEPPNVTAAAAIIAAIWAARTISEMMIMYFVYSTSSAVWSHESPRAFAASASCLKYASSPSTNFFHCSANASAPSPVQLSRTPDAAWLPVSATGPIADDAVCHASLNARSFVSSPSGQLSPTTIGSSHLTASGISIPTRHCPLPSWDVTSSSAPERAFIDLATFCCIPRNPCTRLVKPSTAPCAPGT</sequence>
<dbReference type="EMBL" id="CP002896">
    <property type="protein sequence ID" value="AEK48039.1"/>
    <property type="molecule type" value="Genomic_DNA"/>
</dbReference>
<name>A0A9R0UEC1_AMYMS</name>
<evidence type="ECO:0000313" key="2">
    <source>
        <dbReference type="Proteomes" id="UP000006138"/>
    </source>
</evidence>
<dbReference type="KEGG" id="amn:RAM_47870"/>
<protein>
    <submittedName>
        <fullName evidence="1">Uncharacterized protein</fullName>
    </submittedName>
</protein>
<evidence type="ECO:0000313" key="1">
    <source>
        <dbReference type="EMBL" id="AEK48039.1"/>
    </source>
</evidence>
<dbReference type="Proteomes" id="UP000006138">
    <property type="component" value="Chromosome"/>
</dbReference>
<accession>A0A9R0UEC1</accession>
<gene>
    <name evidence="1" type="ordered locus">RAM_47870</name>
</gene>
<keyword evidence="2" id="KW-1185">Reference proteome</keyword>
<proteinExistence type="predicted"/>